<proteinExistence type="inferred from homology"/>
<dbReference type="OrthoDB" id="1862401at2759"/>
<dbReference type="Gramene" id="AUR62039810-RA">
    <property type="protein sequence ID" value="AUR62039810-RA:cds"/>
    <property type="gene ID" value="AUR62039810"/>
</dbReference>
<dbReference type="AlphaFoldDB" id="A0A803N3G8"/>
<dbReference type="GeneID" id="110730397"/>
<evidence type="ECO:0000313" key="2">
    <source>
        <dbReference type="EnsemblPlants" id="AUR62039810-RA:cds"/>
    </source>
</evidence>
<dbReference type="SMR" id="A0A803N3G8"/>
<protein>
    <submittedName>
        <fullName evidence="2">Uncharacterized protein</fullName>
    </submittedName>
</protein>
<organism evidence="2 3">
    <name type="scientific">Chenopodium quinoa</name>
    <name type="common">Quinoa</name>
    <dbReference type="NCBI Taxonomy" id="63459"/>
    <lineage>
        <taxon>Eukaryota</taxon>
        <taxon>Viridiplantae</taxon>
        <taxon>Streptophyta</taxon>
        <taxon>Embryophyta</taxon>
        <taxon>Tracheophyta</taxon>
        <taxon>Spermatophyta</taxon>
        <taxon>Magnoliopsida</taxon>
        <taxon>eudicotyledons</taxon>
        <taxon>Gunneridae</taxon>
        <taxon>Pentapetalae</taxon>
        <taxon>Caryophyllales</taxon>
        <taxon>Chenopodiaceae</taxon>
        <taxon>Chenopodioideae</taxon>
        <taxon>Atripliceae</taxon>
        <taxon>Chenopodium</taxon>
    </lineage>
</organism>
<name>A0A803N3G8_CHEQI</name>
<dbReference type="InterPro" id="IPR023213">
    <property type="entry name" value="CAT-like_dom_sf"/>
</dbReference>
<dbReference type="OMA" id="MQEHWLS"/>
<gene>
    <name evidence="2" type="primary">LOC110730397</name>
</gene>
<dbReference type="Proteomes" id="UP000596660">
    <property type="component" value="Unplaced"/>
</dbReference>
<dbReference type="Gene3D" id="3.30.559.10">
    <property type="entry name" value="Chloramphenicol acetyltransferase-like domain"/>
    <property type="match status" value="2"/>
</dbReference>
<accession>A0A803N3G8</accession>
<comment type="similarity">
    <text evidence="1">Belongs to the plant acyltransferase family.</text>
</comment>
<reference evidence="2" key="1">
    <citation type="journal article" date="2017" name="Nature">
        <title>The genome of Chenopodium quinoa.</title>
        <authorList>
            <person name="Jarvis D.E."/>
            <person name="Ho Y.S."/>
            <person name="Lightfoot D.J."/>
            <person name="Schmoeckel S.M."/>
            <person name="Li B."/>
            <person name="Borm T.J.A."/>
            <person name="Ohyanagi H."/>
            <person name="Mineta K."/>
            <person name="Michell C.T."/>
            <person name="Saber N."/>
            <person name="Kharbatia N.M."/>
            <person name="Rupper R.R."/>
            <person name="Sharp A.R."/>
            <person name="Dally N."/>
            <person name="Boughton B.A."/>
            <person name="Woo Y.H."/>
            <person name="Gao G."/>
            <person name="Schijlen E.G.W.M."/>
            <person name="Guo X."/>
            <person name="Momin A.A."/>
            <person name="Negrao S."/>
            <person name="Al-Babili S."/>
            <person name="Gehring C."/>
            <person name="Roessner U."/>
            <person name="Jung C."/>
            <person name="Murphy K."/>
            <person name="Arold S.T."/>
            <person name="Gojobori T."/>
            <person name="van der Linden C.G."/>
            <person name="van Loo E.N."/>
            <person name="Jellen E.N."/>
            <person name="Maughan P.J."/>
            <person name="Tester M."/>
        </authorList>
    </citation>
    <scope>NUCLEOTIDE SEQUENCE [LARGE SCALE GENOMIC DNA]</scope>
    <source>
        <strain evidence="2">cv. PI 614886</strain>
    </source>
</reference>
<keyword evidence="3" id="KW-1185">Reference proteome</keyword>
<evidence type="ECO:0000313" key="3">
    <source>
        <dbReference type="Proteomes" id="UP000596660"/>
    </source>
</evidence>
<dbReference type="PANTHER" id="PTHR31642">
    <property type="entry name" value="TRICHOTHECENE 3-O-ACETYLTRANSFERASE"/>
    <property type="match status" value="1"/>
</dbReference>
<dbReference type="Pfam" id="PF02458">
    <property type="entry name" value="Transferase"/>
    <property type="match status" value="1"/>
</dbReference>
<dbReference type="InterPro" id="IPR050317">
    <property type="entry name" value="Plant_Fungal_Acyltransferase"/>
</dbReference>
<dbReference type="PANTHER" id="PTHR31642:SF266">
    <property type="entry name" value="HXXXD-TYPE ACYL-TRANSFERASE FAMILY PROTEIN"/>
    <property type="match status" value="1"/>
</dbReference>
<dbReference type="GO" id="GO:0016747">
    <property type="term" value="F:acyltransferase activity, transferring groups other than amino-acyl groups"/>
    <property type="evidence" value="ECO:0007669"/>
    <property type="project" value="TreeGrafter"/>
</dbReference>
<evidence type="ECO:0000256" key="1">
    <source>
        <dbReference type="ARBA" id="ARBA00009861"/>
    </source>
</evidence>
<dbReference type="KEGG" id="cqi:110730397"/>
<sequence>MGVHRDFNVSTMVKHIVAAAVPLQDHRLPLTNLDFLLPPLDVNVFFCYKNSVTTIHDNEGQQNNTFKCKVSVLKKALAEALAYFYPFAGEVVKNSGGEPEVLCNNRGVEFVEAFADVGLCELDLYNPDQSIEGKLVPRKKDAVFSVQVTELKCGGTVVACAFDHRVADAYSANMFWVTWAEMATFKPISTTPGFHRSLVSPRSPLNYNSTFDEMYIPISSLLNSNPNQNMDPLITRVYYVSKYQLDILQSLAQIECCKKISKLQSFSAFLWQIIGSHTCQLGMDHVNKISRMGIVVDGRNRLSNEESKEKAQAFNSYFGNVLSVPFGEQKCGDLKDMSISKMAKLVHDFLAKSVTKDHFLDLIDWVEAHRPEPAMTKIYCTEDGDGPAFVVSSGLRFPVSKVDFGWGKPTFGSYHFPWGGSCGYVMPMPTPLENGDWVVYMHLHKEQLDYIEAQVPKVLKPFSLEMINSN</sequence>
<dbReference type="RefSeq" id="XP_021765880.1">
    <property type="nucleotide sequence ID" value="XM_021910188.1"/>
</dbReference>
<dbReference type="EnsemblPlants" id="AUR62039810-RA">
    <property type="protein sequence ID" value="AUR62039810-RA:cds"/>
    <property type="gene ID" value="AUR62039810"/>
</dbReference>
<reference evidence="2" key="2">
    <citation type="submission" date="2021-03" db="UniProtKB">
        <authorList>
            <consortium name="EnsemblPlants"/>
        </authorList>
    </citation>
    <scope>IDENTIFICATION</scope>
</reference>